<keyword evidence="7" id="KW-0378">Hydrolase</keyword>
<evidence type="ECO:0000256" key="2">
    <source>
        <dbReference type="ARBA" id="ARBA00022692"/>
    </source>
</evidence>
<dbReference type="Gene3D" id="1.20.1540.10">
    <property type="entry name" value="Rhomboid-like"/>
    <property type="match status" value="1"/>
</dbReference>
<feature type="transmembrane region" description="Helical" evidence="5">
    <location>
        <begin position="57"/>
        <end position="81"/>
    </location>
</feature>
<dbReference type="GO" id="GO:0006508">
    <property type="term" value="P:proteolysis"/>
    <property type="evidence" value="ECO:0007669"/>
    <property type="project" value="UniProtKB-KW"/>
</dbReference>
<evidence type="ECO:0000256" key="3">
    <source>
        <dbReference type="ARBA" id="ARBA00022989"/>
    </source>
</evidence>
<dbReference type="Proteomes" id="UP001652504">
    <property type="component" value="Unassembled WGS sequence"/>
</dbReference>
<feature type="transmembrane region" description="Helical" evidence="5">
    <location>
        <begin position="113"/>
        <end position="132"/>
    </location>
</feature>
<feature type="transmembrane region" description="Helical" evidence="5">
    <location>
        <begin position="15"/>
        <end position="37"/>
    </location>
</feature>
<keyword evidence="8" id="KW-1185">Reference proteome</keyword>
<comment type="subcellular location">
    <subcellularLocation>
        <location evidence="1">Membrane</location>
        <topology evidence="1">Multi-pass membrane protein</topology>
    </subcellularLocation>
</comment>
<accession>A0ABT3ABT9</accession>
<dbReference type="EMBL" id="JAOWKX010000008">
    <property type="protein sequence ID" value="MCV2886070.1"/>
    <property type="molecule type" value="Genomic_DNA"/>
</dbReference>
<reference evidence="7 8" key="1">
    <citation type="submission" date="2022-10" db="EMBL/GenBank/DDBJ databases">
        <title>Aestuariibacter sp. AA17 isolated from Montipora capitata coral fragment.</title>
        <authorList>
            <person name="Emsley S.A."/>
            <person name="Pfannmuller K.M."/>
            <person name="Loughran R.M."/>
            <person name="Shlafstein M."/>
            <person name="Papke E."/>
            <person name="Saw J.H."/>
            <person name="Ushijima B."/>
            <person name="Videau P."/>
        </authorList>
    </citation>
    <scope>NUCLEOTIDE SEQUENCE [LARGE SCALE GENOMIC DNA]</scope>
    <source>
        <strain evidence="7 8">AA17</strain>
    </source>
</reference>
<evidence type="ECO:0000313" key="7">
    <source>
        <dbReference type="EMBL" id="MCV2886070.1"/>
    </source>
</evidence>
<feature type="transmembrane region" description="Helical" evidence="5">
    <location>
        <begin position="139"/>
        <end position="157"/>
    </location>
</feature>
<sequence>MQGTDSHSSFSKTKLTGVMCLVLLAIEIINLITGRALNQLGLIPREATSLFHIFTAPFLHGSMSHFVSNIVPFAIFSFLILQDGIKRFVLVTLCILLLEGMLVWALGRTAIHVGLSGVLYGYFGYLVLAGFLSKHIKQIIISFIIIVFYGGMIFGVLPQDAFVSWESHLFGLIAGLLAAKLLVKPSS</sequence>
<comment type="caution">
    <text evidence="7">The sequence shown here is derived from an EMBL/GenBank/DDBJ whole genome shotgun (WGS) entry which is preliminary data.</text>
</comment>
<evidence type="ECO:0000259" key="6">
    <source>
        <dbReference type="Pfam" id="PF01694"/>
    </source>
</evidence>
<evidence type="ECO:0000313" key="8">
    <source>
        <dbReference type="Proteomes" id="UP001652504"/>
    </source>
</evidence>
<evidence type="ECO:0000256" key="1">
    <source>
        <dbReference type="ARBA" id="ARBA00004141"/>
    </source>
</evidence>
<dbReference type="InterPro" id="IPR022764">
    <property type="entry name" value="Peptidase_S54_rhomboid_dom"/>
</dbReference>
<protein>
    <submittedName>
        <fullName evidence="7">Rhomboid family intramembrane serine protease</fullName>
    </submittedName>
</protein>
<evidence type="ECO:0000256" key="4">
    <source>
        <dbReference type="ARBA" id="ARBA00023136"/>
    </source>
</evidence>
<dbReference type="Pfam" id="PF01694">
    <property type="entry name" value="Rhomboid"/>
    <property type="match status" value="1"/>
</dbReference>
<feature type="transmembrane region" description="Helical" evidence="5">
    <location>
        <begin position="163"/>
        <end position="183"/>
    </location>
</feature>
<keyword evidence="7" id="KW-0645">Protease</keyword>
<feature type="domain" description="Peptidase S54 rhomboid" evidence="6">
    <location>
        <begin position="49"/>
        <end position="184"/>
    </location>
</feature>
<keyword evidence="2 5" id="KW-0812">Transmembrane</keyword>
<organism evidence="7 8">
    <name type="scientific">Fluctibacter corallii</name>
    <dbReference type="NCBI Taxonomy" id="2984329"/>
    <lineage>
        <taxon>Bacteria</taxon>
        <taxon>Pseudomonadati</taxon>
        <taxon>Pseudomonadota</taxon>
        <taxon>Gammaproteobacteria</taxon>
        <taxon>Alteromonadales</taxon>
        <taxon>Alteromonadaceae</taxon>
        <taxon>Fluctibacter</taxon>
    </lineage>
</organism>
<feature type="transmembrane region" description="Helical" evidence="5">
    <location>
        <begin position="88"/>
        <end position="107"/>
    </location>
</feature>
<dbReference type="GO" id="GO:0008233">
    <property type="term" value="F:peptidase activity"/>
    <property type="evidence" value="ECO:0007669"/>
    <property type="project" value="UniProtKB-KW"/>
</dbReference>
<gene>
    <name evidence="7" type="ORF">OE749_15355</name>
</gene>
<name>A0ABT3ABT9_9ALTE</name>
<dbReference type="InterPro" id="IPR035952">
    <property type="entry name" value="Rhomboid-like_sf"/>
</dbReference>
<keyword evidence="3 5" id="KW-1133">Transmembrane helix</keyword>
<evidence type="ECO:0000256" key="5">
    <source>
        <dbReference type="SAM" id="Phobius"/>
    </source>
</evidence>
<dbReference type="SUPFAM" id="SSF144091">
    <property type="entry name" value="Rhomboid-like"/>
    <property type="match status" value="1"/>
</dbReference>
<keyword evidence="4 5" id="KW-0472">Membrane</keyword>
<dbReference type="RefSeq" id="WP_263713357.1">
    <property type="nucleotide sequence ID" value="NZ_JAOWKX010000008.1"/>
</dbReference>
<proteinExistence type="predicted"/>